<proteinExistence type="predicted"/>
<accession>A0A6A5Z1P4</accession>
<sequence>MASSLPETQKAILFNTTTKDTLSLTKTAPIPSSPSEHLIKVHSTAITNGELTWAPFVHWPTLHVPCYDVSGTILSSVLGSKFKVGDRVFGRVEAGREGTARQYATILPSEASLVPAGLGMRDAAGVPMSALTAWQGLFEQGQLSLAPFVNGAGEVENSDAAKGKKVLVLGASGGVGIFAVQLAKLSGAWVAGTASSRNQDFLEELGIDEFIDYTKTSVENWINGEEGRRFDLVLDCVGGASMLDGWSAVKSHTGVYISIAPGFREPEGGKPEGVRSKWFVMDSRGEELEGIGKFITKGLVKTCVDSVWKLEEYKEAFAKTASGHARGKVVLKIAADEE</sequence>
<name>A0A6A5Z1P4_9PLEO</name>
<dbReference type="PANTHER" id="PTHR11695:SF647">
    <property type="entry name" value="ENOYL REDUCTASE (ER) DOMAIN-CONTAINING PROTEIN"/>
    <property type="match status" value="1"/>
</dbReference>
<dbReference type="Pfam" id="PF13602">
    <property type="entry name" value="ADH_zinc_N_2"/>
    <property type="match status" value="1"/>
</dbReference>
<dbReference type="Gene3D" id="3.40.50.720">
    <property type="entry name" value="NAD(P)-binding Rossmann-like Domain"/>
    <property type="match status" value="1"/>
</dbReference>
<dbReference type="OrthoDB" id="3509362at2759"/>
<feature type="domain" description="Enoyl reductase (ER)" evidence="1">
    <location>
        <begin position="17"/>
        <end position="331"/>
    </location>
</feature>
<reference evidence="2" key="1">
    <citation type="journal article" date="2020" name="Stud. Mycol.">
        <title>101 Dothideomycetes genomes: a test case for predicting lifestyles and emergence of pathogens.</title>
        <authorList>
            <person name="Haridas S."/>
            <person name="Albert R."/>
            <person name="Binder M."/>
            <person name="Bloem J."/>
            <person name="Labutti K."/>
            <person name="Salamov A."/>
            <person name="Andreopoulos B."/>
            <person name="Baker S."/>
            <person name="Barry K."/>
            <person name="Bills G."/>
            <person name="Bluhm B."/>
            <person name="Cannon C."/>
            <person name="Castanera R."/>
            <person name="Culley D."/>
            <person name="Daum C."/>
            <person name="Ezra D."/>
            <person name="Gonzalez J."/>
            <person name="Henrissat B."/>
            <person name="Kuo A."/>
            <person name="Liang C."/>
            <person name="Lipzen A."/>
            <person name="Lutzoni F."/>
            <person name="Magnuson J."/>
            <person name="Mondo S."/>
            <person name="Nolan M."/>
            <person name="Ohm R."/>
            <person name="Pangilinan J."/>
            <person name="Park H.-J."/>
            <person name="Ramirez L."/>
            <person name="Alfaro M."/>
            <person name="Sun H."/>
            <person name="Tritt A."/>
            <person name="Yoshinaga Y."/>
            <person name="Zwiers L.-H."/>
            <person name="Turgeon B."/>
            <person name="Goodwin S."/>
            <person name="Spatafora J."/>
            <person name="Crous P."/>
            <person name="Grigoriev I."/>
        </authorList>
    </citation>
    <scope>NUCLEOTIDE SEQUENCE</scope>
    <source>
        <strain evidence="2">CBS 627.86</strain>
    </source>
</reference>
<keyword evidence="3" id="KW-1185">Reference proteome</keyword>
<dbReference type="CDD" id="cd05289">
    <property type="entry name" value="MDR_like_2"/>
    <property type="match status" value="1"/>
</dbReference>
<dbReference type="AlphaFoldDB" id="A0A6A5Z1P4"/>
<dbReference type="PROSITE" id="PS01162">
    <property type="entry name" value="QOR_ZETA_CRYSTAL"/>
    <property type="match status" value="1"/>
</dbReference>
<dbReference type="SUPFAM" id="SSF51735">
    <property type="entry name" value="NAD(P)-binding Rossmann-fold domains"/>
    <property type="match status" value="1"/>
</dbReference>
<dbReference type="GO" id="GO:0008270">
    <property type="term" value="F:zinc ion binding"/>
    <property type="evidence" value="ECO:0007669"/>
    <property type="project" value="InterPro"/>
</dbReference>
<dbReference type="PANTHER" id="PTHR11695">
    <property type="entry name" value="ALCOHOL DEHYDROGENASE RELATED"/>
    <property type="match status" value="1"/>
</dbReference>
<protein>
    <recommendedName>
        <fullName evidence="1">Enoyl reductase (ER) domain-containing protein</fullName>
    </recommendedName>
</protein>
<dbReference type="SMART" id="SM00829">
    <property type="entry name" value="PKS_ER"/>
    <property type="match status" value="1"/>
</dbReference>
<dbReference type="EMBL" id="ML977329">
    <property type="protein sequence ID" value="KAF2112984.1"/>
    <property type="molecule type" value="Genomic_DNA"/>
</dbReference>
<evidence type="ECO:0000313" key="2">
    <source>
        <dbReference type="EMBL" id="KAF2112984.1"/>
    </source>
</evidence>
<dbReference type="SUPFAM" id="SSF50129">
    <property type="entry name" value="GroES-like"/>
    <property type="match status" value="1"/>
</dbReference>
<evidence type="ECO:0000313" key="3">
    <source>
        <dbReference type="Proteomes" id="UP000799770"/>
    </source>
</evidence>
<dbReference type="InterPro" id="IPR036291">
    <property type="entry name" value="NAD(P)-bd_dom_sf"/>
</dbReference>
<dbReference type="GO" id="GO:0016491">
    <property type="term" value="F:oxidoreductase activity"/>
    <property type="evidence" value="ECO:0007669"/>
    <property type="project" value="InterPro"/>
</dbReference>
<dbReference type="Proteomes" id="UP000799770">
    <property type="component" value="Unassembled WGS sequence"/>
</dbReference>
<dbReference type="InterPro" id="IPR011032">
    <property type="entry name" value="GroES-like_sf"/>
</dbReference>
<organism evidence="2 3">
    <name type="scientific">Lophiotrema nucula</name>
    <dbReference type="NCBI Taxonomy" id="690887"/>
    <lineage>
        <taxon>Eukaryota</taxon>
        <taxon>Fungi</taxon>
        <taxon>Dikarya</taxon>
        <taxon>Ascomycota</taxon>
        <taxon>Pezizomycotina</taxon>
        <taxon>Dothideomycetes</taxon>
        <taxon>Pleosporomycetidae</taxon>
        <taxon>Pleosporales</taxon>
        <taxon>Lophiotremataceae</taxon>
        <taxon>Lophiotrema</taxon>
    </lineage>
</organism>
<dbReference type="GO" id="GO:0005739">
    <property type="term" value="C:mitochondrion"/>
    <property type="evidence" value="ECO:0007669"/>
    <property type="project" value="TreeGrafter"/>
</dbReference>
<dbReference type="InterPro" id="IPR020843">
    <property type="entry name" value="ER"/>
</dbReference>
<dbReference type="InterPro" id="IPR050700">
    <property type="entry name" value="YIM1/Zinc_Alcohol_DH_Fams"/>
</dbReference>
<dbReference type="Gene3D" id="3.90.180.10">
    <property type="entry name" value="Medium-chain alcohol dehydrogenases, catalytic domain"/>
    <property type="match status" value="1"/>
</dbReference>
<evidence type="ECO:0000259" key="1">
    <source>
        <dbReference type="SMART" id="SM00829"/>
    </source>
</evidence>
<gene>
    <name evidence="2" type="ORF">BDV96DRAFT_497033</name>
</gene>
<dbReference type="InterPro" id="IPR002364">
    <property type="entry name" value="Quin_OxRdtase/zeta-crystal_CS"/>
</dbReference>